<keyword evidence="4" id="KW-1185">Reference proteome</keyword>
<dbReference type="Pfam" id="PF07859">
    <property type="entry name" value="Abhydrolase_3"/>
    <property type="match status" value="1"/>
</dbReference>
<reference evidence="3 4" key="1">
    <citation type="journal article" date="2014" name="Nat. Genet.">
        <title>Genome sequence of the hot pepper provides insights into the evolution of pungency in Capsicum species.</title>
        <authorList>
            <person name="Kim S."/>
            <person name="Park M."/>
            <person name="Yeom S.I."/>
            <person name="Kim Y.M."/>
            <person name="Lee J.M."/>
            <person name="Lee H.A."/>
            <person name="Seo E."/>
            <person name="Choi J."/>
            <person name="Cheong K."/>
            <person name="Kim K.T."/>
            <person name="Jung K."/>
            <person name="Lee G.W."/>
            <person name="Oh S.K."/>
            <person name="Bae C."/>
            <person name="Kim S.B."/>
            <person name="Lee H.Y."/>
            <person name="Kim S.Y."/>
            <person name="Kim M.S."/>
            <person name="Kang B.C."/>
            <person name="Jo Y.D."/>
            <person name="Yang H.B."/>
            <person name="Jeong H.J."/>
            <person name="Kang W.H."/>
            <person name="Kwon J.K."/>
            <person name="Shin C."/>
            <person name="Lim J.Y."/>
            <person name="Park J.H."/>
            <person name="Huh J.H."/>
            <person name="Kim J.S."/>
            <person name="Kim B.D."/>
            <person name="Cohen O."/>
            <person name="Paran I."/>
            <person name="Suh M.C."/>
            <person name="Lee S.B."/>
            <person name="Kim Y.K."/>
            <person name="Shin Y."/>
            <person name="Noh S.J."/>
            <person name="Park J."/>
            <person name="Seo Y.S."/>
            <person name="Kwon S.Y."/>
            <person name="Kim H.A."/>
            <person name="Park J.M."/>
            <person name="Kim H.J."/>
            <person name="Choi S.B."/>
            <person name="Bosland P.W."/>
            <person name="Reeves G."/>
            <person name="Jo S.H."/>
            <person name="Lee B.W."/>
            <person name="Cho H.T."/>
            <person name="Choi H.S."/>
            <person name="Lee M.S."/>
            <person name="Yu Y."/>
            <person name="Do Choi Y."/>
            <person name="Park B.S."/>
            <person name="van Deynze A."/>
            <person name="Ashrafi H."/>
            <person name="Hill T."/>
            <person name="Kim W.T."/>
            <person name="Pai H.S."/>
            <person name="Ahn H.K."/>
            <person name="Yeam I."/>
            <person name="Giovannoni J.J."/>
            <person name="Rose J.K."/>
            <person name="Sorensen I."/>
            <person name="Lee S.J."/>
            <person name="Kim R.W."/>
            <person name="Choi I.Y."/>
            <person name="Choi B.S."/>
            <person name="Lim J.S."/>
            <person name="Lee Y.H."/>
            <person name="Choi D."/>
        </authorList>
    </citation>
    <scope>NUCLEOTIDE SEQUENCE [LARGE SCALE GENOMIC DNA]</scope>
    <source>
        <strain evidence="4">cv. CM334</strain>
    </source>
</reference>
<protein>
    <recommendedName>
        <fullName evidence="2">Alpha/beta hydrolase fold-3 domain-containing protein</fullName>
    </recommendedName>
</protein>
<evidence type="ECO:0000313" key="3">
    <source>
        <dbReference type="EMBL" id="PHT63096.1"/>
    </source>
</evidence>
<dbReference type="Gramene" id="PHT63096">
    <property type="protein sequence ID" value="PHT63096"/>
    <property type="gene ID" value="T459_33011"/>
</dbReference>
<dbReference type="EMBL" id="AYRZ02000044">
    <property type="protein sequence ID" value="PHT63096.1"/>
    <property type="molecule type" value="Genomic_DNA"/>
</dbReference>
<dbReference type="InterPro" id="IPR050466">
    <property type="entry name" value="Carboxylest/Gibb_receptor"/>
</dbReference>
<dbReference type="InterPro" id="IPR029058">
    <property type="entry name" value="AB_hydrolase_fold"/>
</dbReference>
<accession>A0A2G2Y015</accession>
<sequence>MRNFYNLHSLAAETSVLVVYVEYRLAPEHKIPVCYDDSWVSQHANGELGTEPWLKSHADISEFSCQEFIM</sequence>
<feature type="domain" description="Alpha/beta hydrolase fold-3" evidence="2">
    <location>
        <begin position="8"/>
        <end position="43"/>
    </location>
</feature>
<proteinExistence type="inferred from homology"/>
<dbReference type="SUPFAM" id="SSF53474">
    <property type="entry name" value="alpha/beta-Hydrolases"/>
    <property type="match status" value="1"/>
</dbReference>
<gene>
    <name evidence="3" type="ORF">T459_33011</name>
</gene>
<name>A0A2G2Y015_CAPAN</name>
<comment type="similarity">
    <text evidence="1">Belongs to the 'GDXG' lipolytic enzyme family.</text>
</comment>
<dbReference type="PANTHER" id="PTHR23024:SF614">
    <property type="entry name" value="CARBOXYLESTERASE 12-RELATED"/>
    <property type="match status" value="1"/>
</dbReference>
<dbReference type="InterPro" id="IPR013094">
    <property type="entry name" value="AB_hydrolase_3"/>
</dbReference>
<dbReference type="Proteomes" id="UP000222542">
    <property type="component" value="Unassembled WGS sequence"/>
</dbReference>
<dbReference type="GO" id="GO:0016787">
    <property type="term" value="F:hydrolase activity"/>
    <property type="evidence" value="ECO:0007669"/>
    <property type="project" value="InterPro"/>
</dbReference>
<dbReference type="PANTHER" id="PTHR23024">
    <property type="entry name" value="ARYLACETAMIDE DEACETYLASE"/>
    <property type="match status" value="1"/>
</dbReference>
<comment type="caution">
    <text evidence="3">The sequence shown here is derived from an EMBL/GenBank/DDBJ whole genome shotgun (WGS) entry which is preliminary data.</text>
</comment>
<dbReference type="AlphaFoldDB" id="A0A2G2Y015"/>
<dbReference type="Gene3D" id="3.40.50.1820">
    <property type="entry name" value="alpha/beta hydrolase"/>
    <property type="match status" value="1"/>
</dbReference>
<dbReference type="STRING" id="4072.A0A2G2Y015"/>
<evidence type="ECO:0000256" key="1">
    <source>
        <dbReference type="ARBA" id="ARBA00010515"/>
    </source>
</evidence>
<organism evidence="3 4">
    <name type="scientific">Capsicum annuum</name>
    <name type="common">Capsicum pepper</name>
    <dbReference type="NCBI Taxonomy" id="4072"/>
    <lineage>
        <taxon>Eukaryota</taxon>
        <taxon>Viridiplantae</taxon>
        <taxon>Streptophyta</taxon>
        <taxon>Embryophyta</taxon>
        <taxon>Tracheophyta</taxon>
        <taxon>Spermatophyta</taxon>
        <taxon>Magnoliopsida</taxon>
        <taxon>eudicotyledons</taxon>
        <taxon>Gunneridae</taxon>
        <taxon>Pentapetalae</taxon>
        <taxon>asterids</taxon>
        <taxon>lamiids</taxon>
        <taxon>Solanales</taxon>
        <taxon>Solanaceae</taxon>
        <taxon>Solanoideae</taxon>
        <taxon>Capsiceae</taxon>
        <taxon>Capsicum</taxon>
    </lineage>
</organism>
<reference evidence="3 4" key="2">
    <citation type="journal article" date="2017" name="Genome Biol.">
        <title>New reference genome sequences of hot pepper reveal the massive evolution of plant disease-resistance genes by retroduplication.</title>
        <authorList>
            <person name="Kim S."/>
            <person name="Park J."/>
            <person name="Yeom S.I."/>
            <person name="Kim Y.M."/>
            <person name="Seo E."/>
            <person name="Kim K.T."/>
            <person name="Kim M.S."/>
            <person name="Lee J.M."/>
            <person name="Cheong K."/>
            <person name="Shin H.S."/>
            <person name="Kim S.B."/>
            <person name="Han K."/>
            <person name="Lee J."/>
            <person name="Park M."/>
            <person name="Lee H.A."/>
            <person name="Lee H.Y."/>
            <person name="Lee Y."/>
            <person name="Oh S."/>
            <person name="Lee J.H."/>
            <person name="Choi E."/>
            <person name="Choi E."/>
            <person name="Lee S.E."/>
            <person name="Jeon J."/>
            <person name="Kim H."/>
            <person name="Choi G."/>
            <person name="Song H."/>
            <person name="Lee J."/>
            <person name="Lee S.C."/>
            <person name="Kwon J.K."/>
            <person name="Lee H.Y."/>
            <person name="Koo N."/>
            <person name="Hong Y."/>
            <person name="Kim R.W."/>
            <person name="Kang W.H."/>
            <person name="Huh J.H."/>
            <person name="Kang B.C."/>
            <person name="Yang T.J."/>
            <person name="Lee Y.H."/>
            <person name="Bennetzen J.L."/>
            <person name="Choi D."/>
        </authorList>
    </citation>
    <scope>NUCLEOTIDE SEQUENCE [LARGE SCALE GENOMIC DNA]</scope>
    <source>
        <strain evidence="4">cv. CM334</strain>
    </source>
</reference>
<evidence type="ECO:0000313" key="4">
    <source>
        <dbReference type="Proteomes" id="UP000222542"/>
    </source>
</evidence>
<evidence type="ECO:0000259" key="2">
    <source>
        <dbReference type="Pfam" id="PF07859"/>
    </source>
</evidence>